<dbReference type="RefSeq" id="WP_115124460.1">
    <property type="nucleotide sequence ID" value="NZ_QRAO01000005.1"/>
</dbReference>
<proteinExistence type="predicted"/>
<dbReference type="Pfam" id="PF18962">
    <property type="entry name" value="Por_Secre_tail"/>
    <property type="match status" value="1"/>
</dbReference>
<accession>A0A370Q7K1</accession>
<keyword evidence="1" id="KW-0732">Signal</keyword>
<dbReference type="CDD" id="cd15482">
    <property type="entry name" value="Sialidase_non-viral"/>
    <property type="match status" value="1"/>
</dbReference>
<evidence type="ECO:0000256" key="2">
    <source>
        <dbReference type="ARBA" id="ARBA00022737"/>
    </source>
</evidence>
<evidence type="ECO:0000313" key="5">
    <source>
        <dbReference type="EMBL" id="RDK84299.1"/>
    </source>
</evidence>
<dbReference type="OrthoDB" id="9757947at2"/>
<name>A0A370Q7K1_9FLAO</name>
<dbReference type="PANTHER" id="PTHR43739:SF5">
    <property type="entry name" value="EXO-ALPHA-SIALIDASE"/>
    <property type="match status" value="1"/>
</dbReference>
<organism evidence="5 6">
    <name type="scientific">Marinirhabdus gelatinilytica</name>
    <dbReference type="NCBI Taxonomy" id="1703343"/>
    <lineage>
        <taxon>Bacteria</taxon>
        <taxon>Pseudomonadati</taxon>
        <taxon>Bacteroidota</taxon>
        <taxon>Flavobacteriia</taxon>
        <taxon>Flavobacteriales</taxon>
        <taxon>Flavobacteriaceae</taxon>
    </lineage>
</organism>
<dbReference type="SUPFAM" id="SSF50939">
    <property type="entry name" value="Sialidases"/>
    <property type="match status" value="1"/>
</dbReference>
<reference evidence="5 6" key="1">
    <citation type="submission" date="2018-07" db="EMBL/GenBank/DDBJ databases">
        <title>Genomic Encyclopedia of Type Strains, Phase IV (KMG-IV): sequencing the most valuable type-strain genomes for metagenomic binning, comparative biology and taxonomic classification.</title>
        <authorList>
            <person name="Goeker M."/>
        </authorList>
    </citation>
    <scope>NUCLEOTIDE SEQUENCE [LARGE SCALE GENOMIC DNA]</scope>
    <source>
        <strain evidence="5 6">DSM 101478</strain>
    </source>
</reference>
<dbReference type="PANTHER" id="PTHR43739">
    <property type="entry name" value="XYLOGLUCANASE (EUROFUNG)"/>
    <property type="match status" value="1"/>
</dbReference>
<keyword evidence="6" id="KW-1185">Reference proteome</keyword>
<evidence type="ECO:0000313" key="6">
    <source>
        <dbReference type="Proteomes" id="UP000255317"/>
    </source>
</evidence>
<evidence type="ECO:0000256" key="1">
    <source>
        <dbReference type="ARBA" id="ARBA00022729"/>
    </source>
</evidence>
<dbReference type="GO" id="GO:0010411">
    <property type="term" value="P:xyloglucan metabolic process"/>
    <property type="evidence" value="ECO:0007669"/>
    <property type="project" value="TreeGrafter"/>
</dbReference>
<sequence length="834" mass="90999">MRSSLYFFFGIVFLFVSCTNPSEENVKTPTSEISEKLPSDLMFLQRAYPRGKIKPEAYREAIAWKKRQLSQQRNQLNVWEFAGPLNIGGRITDIEIPVDNATTYYVGAASGGIFKTTDGGTTWQPIFDEMDMLSIGDMEISKNNTNTIWVGTGEPNSGGGSLVYDGDGIYKSEDGGSTWESKGLADIGSVGKVMIDPNDDETVFVAAMGPLFRNDDNRGVFRSQDGGDTWEQVLFIGDKTGAIDMAIHPSNSEILYAAMWERERRPENTVFGGATSGLYRSIDGGTTWTELTNGLPTAANDKGRISIAISQSNPDVLYARYANASGSIEGVYRSQDGGDSWQERNSNQLTNVGFHWWFRGIYVDPLDENTIYNVDFIVEKSTDGGNTWNTAFPNVHVDQHALAFNAQTGGEVLLGNDGGLYYSNDDGASSTKDVSLPITQLYRMYVDPQNEDKVYAGAQDNSTVRTITGGLTDWSIINGGDGFQPLVDENDTNVIYALSQRGNFVKSTNDAASFSSATSGIAGGDRKNWDTPVTFDPNNSQILYYGANRLYRTTNAAGSWEAISPDLTNGSGGGNNVYGTITTIDVSPLDSDLIYVGTDDGNVWVTEDGGATWQDISIGIPNRWVTKVLADRDNINRVFVTLSGYRYGEDNGNVYRSSNRGQAWSAIGEELPDIPINDIVKDASGKVFLATDVGIFGAGTQAYLWEVIDGNLPSVVVNDMHIHEPSQTLYAATYGRSIYKLDLSTVVLGTSEVVESATIAIAPNPAEDFTEITFTENVTNASIEMFDALGRNVKNLNITNTRTCTIPIADMRAGTYFLKIQVGTQTQTKKLIVK</sequence>
<dbReference type="NCBIfam" id="TIGR04183">
    <property type="entry name" value="Por_Secre_tail"/>
    <property type="match status" value="1"/>
</dbReference>
<feature type="domain" description="Secretion system C-terminal sorting" evidence="4">
    <location>
        <begin position="762"/>
        <end position="833"/>
    </location>
</feature>
<dbReference type="InterPro" id="IPR036278">
    <property type="entry name" value="Sialidase_sf"/>
</dbReference>
<keyword evidence="2" id="KW-0677">Repeat</keyword>
<dbReference type="Gene3D" id="2.130.10.10">
    <property type="entry name" value="YVTN repeat-like/Quinoprotein amine dehydrogenase"/>
    <property type="match status" value="4"/>
</dbReference>
<dbReference type="PROSITE" id="PS51257">
    <property type="entry name" value="PROKAR_LIPOPROTEIN"/>
    <property type="match status" value="1"/>
</dbReference>
<dbReference type="InterPro" id="IPR052025">
    <property type="entry name" value="Xyloglucanase_GH74"/>
</dbReference>
<protein>
    <submittedName>
        <fullName evidence="5">Putative secreted protein (Por secretion system target)</fullName>
    </submittedName>
</protein>
<dbReference type="SUPFAM" id="SSF110296">
    <property type="entry name" value="Oligoxyloglucan reducing end-specific cellobiohydrolase"/>
    <property type="match status" value="2"/>
</dbReference>
<dbReference type="InterPro" id="IPR026444">
    <property type="entry name" value="Secre_tail"/>
</dbReference>
<dbReference type="InterPro" id="IPR015943">
    <property type="entry name" value="WD40/YVTN_repeat-like_dom_sf"/>
</dbReference>
<dbReference type="EMBL" id="QRAO01000005">
    <property type="protein sequence ID" value="RDK84299.1"/>
    <property type="molecule type" value="Genomic_DNA"/>
</dbReference>
<comment type="caution">
    <text evidence="5">The sequence shown here is derived from an EMBL/GenBank/DDBJ whole genome shotgun (WGS) entry which is preliminary data.</text>
</comment>
<evidence type="ECO:0000259" key="4">
    <source>
        <dbReference type="Pfam" id="PF18962"/>
    </source>
</evidence>
<gene>
    <name evidence="5" type="ORF">C8D94_105145</name>
</gene>
<dbReference type="AlphaFoldDB" id="A0A370Q7K1"/>
<feature type="domain" description="Sortilin N-terminal" evidence="3">
    <location>
        <begin position="169"/>
        <end position="298"/>
    </location>
</feature>
<dbReference type="Proteomes" id="UP000255317">
    <property type="component" value="Unassembled WGS sequence"/>
</dbReference>
<dbReference type="InterPro" id="IPR031778">
    <property type="entry name" value="Sortilin_N"/>
</dbReference>
<evidence type="ECO:0000259" key="3">
    <source>
        <dbReference type="Pfam" id="PF15902"/>
    </source>
</evidence>
<dbReference type="Pfam" id="PF15902">
    <property type="entry name" value="Sortilin-Vps10"/>
    <property type="match status" value="1"/>
</dbReference>